<protein>
    <submittedName>
        <fullName evidence="6">Uncharacterized protein LOC102816768</fullName>
    </submittedName>
</protein>
<keyword evidence="5" id="KW-1185">Reference proteome</keyword>
<evidence type="ECO:0000256" key="2">
    <source>
        <dbReference type="SAM" id="MobiDB-lite"/>
    </source>
</evidence>
<dbReference type="PANTHER" id="PTHR16983:SF16">
    <property type="entry name" value="UPAR_LY6 DOMAIN-CONTAINING PROTEIN"/>
    <property type="match status" value="1"/>
</dbReference>
<dbReference type="GeneID" id="102816768"/>
<accession>A0A9B0T481</accession>
<proteinExistence type="predicted"/>
<dbReference type="SUPFAM" id="SSF57302">
    <property type="entry name" value="Snake toxin-like"/>
    <property type="match status" value="1"/>
</dbReference>
<keyword evidence="1 3" id="KW-0732">Signal</keyword>
<feature type="region of interest" description="Disordered" evidence="2">
    <location>
        <begin position="250"/>
        <end position="274"/>
    </location>
</feature>
<organism evidence="5 6">
    <name type="scientific">Chrysochloris asiatica</name>
    <name type="common">Cape golden mole</name>
    <dbReference type="NCBI Taxonomy" id="185453"/>
    <lineage>
        <taxon>Eukaryota</taxon>
        <taxon>Metazoa</taxon>
        <taxon>Chordata</taxon>
        <taxon>Craniata</taxon>
        <taxon>Vertebrata</taxon>
        <taxon>Euteleostomi</taxon>
        <taxon>Mammalia</taxon>
        <taxon>Eutheria</taxon>
        <taxon>Afrotheria</taxon>
        <taxon>Chrysochloridae</taxon>
        <taxon>Chrysochlorinae</taxon>
        <taxon>Chrysochloris</taxon>
    </lineage>
</organism>
<dbReference type="CDD" id="cd23560">
    <property type="entry name" value="TFP_LU_ECD_SLURP1_like"/>
    <property type="match status" value="1"/>
</dbReference>
<dbReference type="Gene3D" id="2.10.60.10">
    <property type="entry name" value="CD59"/>
    <property type="match status" value="1"/>
</dbReference>
<gene>
    <name evidence="6" type="primary">LOC102816768</name>
</gene>
<reference evidence="6" key="1">
    <citation type="submission" date="2025-08" db="UniProtKB">
        <authorList>
            <consortium name="RefSeq"/>
        </authorList>
    </citation>
    <scope>IDENTIFICATION</scope>
    <source>
        <tissue evidence="6">Spleen</tissue>
    </source>
</reference>
<evidence type="ECO:0000259" key="4">
    <source>
        <dbReference type="Pfam" id="PF00087"/>
    </source>
</evidence>
<dbReference type="PANTHER" id="PTHR16983">
    <property type="entry name" value="UPAR/LY6 DOMAIN-CONTAINING PROTEIN"/>
    <property type="match status" value="1"/>
</dbReference>
<feature type="domain" description="Snake toxin/toxin-like" evidence="4">
    <location>
        <begin position="26"/>
        <end position="102"/>
    </location>
</feature>
<dbReference type="InterPro" id="IPR035076">
    <property type="entry name" value="Toxin/TOLIP"/>
</dbReference>
<evidence type="ECO:0000313" key="5">
    <source>
        <dbReference type="Proteomes" id="UP000504623"/>
    </source>
</evidence>
<dbReference type="OrthoDB" id="9900838at2759"/>
<dbReference type="Pfam" id="PF00087">
    <property type="entry name" value="Toxin_TOLIP"/>
    <property type="match status" value="1"/>
</dbReference>
<dbReference type="FunFam" id="2.10.60.10:FF:000003">
    <property type="entry name" value="lymphocyte antigen 6E isoform X1"/>
    <property type="match status" value="1"/>
</dbReference>
<name>A0A9B0T481_CHRAS</name>
<dbReference type="InterPro" id="IPR045860">
    <property type="entry name" value="Snake_toxin-like_sf"/>
</dbReference>
<dbReference type="RefSeq" id="XP_006830916.1">
    <property type="nucleotide sequence ID" value="XM_006830853.1"/>
</dbReference>
<evidence type="ECO:0000256" key="1">
    <source>
        <dbReference type="ARBA" id="ARBA00022729"/>
    </source>
</evidence>
<dbReference type="InterPro" id="IPR051110">
    <property type="entry name" value="Ly-6/neurotoxin-like_GPI-ap"/>
</dbReference>
<evidence type="ECO:0000256" key="3">
    <source>
        <dbReference type="SAM" id="SignalP"/>
    </source>
</evidence>
<dbReference type="GO" id="GO:0005886">
    <property type="term" value="C:plasma membrane"/>
    <property type="evidence" value="ECO:0007669"/>
    <property type="project" value="TreeGrafter"/>
</dbReference>
<dbReference type="AlphaFoldDB" id="A0A9B0T481"/>
<feature type="region of interest" description="Disordered" evidence="2">
    <location>
        <begin position="118"/>
        <end position="143"/>
    </location>
</feature>
<sequence length="274" mass="29385">MVWSWASLPLLLLTTWSSGHGEQAFKCYTCEKPVSIFSCKSVVYCKPKDTACKTTLITVESEYPFNGKPVVTGSCSTSCEATDPDSIGAAQPVFCCFHDLCNAAGAIPRDTWSRWTAGRGSRSLPDKASDGPLPLPELSDNEEERHLKLDPKISEQGTFTLSLPSDPGGLGSMSFQGLVLDLPKGFSGVGEVVCLWLHVHDLALPNKGPTASSFKTAGKRSLPEVEEAVLVGRPLQGCWPPHILPPNLPRPPVTTLDLSSSLSPIRSEAPARTP</sequence>
<feature type="chain" id="PRO_5039417344" evidence="3">
    <location>
        <begin position="22"/>
        <end position="274"/>
    </location>
</feature>
<evidence type="ECO:0000313" key="6">
    <source>
        <dbReference type="RefSeq" id="XP_006830916.1"/>
    </source>
</evidence>
<feature type="signal peptide" evidence="3">
    <location>
        <begin position="1"/>
        <end position="21"/>
    </location>
</feature>
<dbReference type="Proteomes" id="UP000504623">
    <property type="component" value="Unplaced"/>
</dbReference>